<dbReference type="PANTHER" id="PTHR16296:SF2">
    <property type="entry name" value="TRANSMEMBRANE PROTEIN 126A"/>
    <property type="match status" value="1"/>
</dbReference>
<reference evidence="7" key="1">
    <citation type="submission" date="2025-08" db="UniProtKB">
        <authorList>
            <consortium name="Ensembl"/>
        </authorList>
    </citation>
    <scope>IDENTIFICATION</scope>
</reference>
<comment type="subcellular location">
    <subcellularLocation>
        <location evidence="1">Mitochondrion membrane</location>
        <topology evidence="1">Multi-pass membrane protein</topology>
    </subcellularLocation>
</comment>
<feature type="transmembrane region" description="Helical" evidence="6">
    <location>
        <begin position="67"/>
        <end position="85"/>
    </location>
</feature>
<feature type="transmembrane region" description="Helical" evidence="6">
    <location>
        <begin position="33"/>
        <end position="55"/>
    </location>
</feature>
<evidence type="ECO:0000313" key="7">
    <source>
        <dbReference type="Ensembl" id="ENSAMXP00005021543.1"/>
    </source>
</evidence>
<accession>A0A8B9JHJ3</accession>
<dbReference type="PANTHER" id="PTHR16296">
    <property type="entry name" value="UNCHARACTERIZED HYPOTHALAMUS PROTEIN HT007"/>
    <property type="match status" value="1"/>
</dbReference>
<dbReference type="GO" id="GO:0031966">
    <property type="term" value="C:mitochondrial membrane"/>
    <property type="evidence" value="ECO:0007669"/>
    <property type="project" value="UniProtKB-SubCell"/>
</dbReference>
<dbReference type="Ensembl" id="ENSAMXT00005023811.1">
    <property type="protein sequence ID" value="ENSAMXP00005021543.1"/>
    <property type="gene ID" value="ENSAMXG00005011188.1"/>
</dbReference>
<keyword evidence="4" id="KW-0496">Mitochondrion</keyword>
<dbReference type="Pfam" id="PF07114">
    <property type="entry name" value="TMEM126"/>
    <property type="match status" value="1"/>
</dbReference>
<proteinExistence type="predicted"/>
<sequence>MSDTGQYQLVPRSSIMEMIAKKFEKLPEFDRKLFLYGPFYLGGNAGLAGLIANSLYRRALNVSQGQVTSSIPMAVIPFLTTVALYNATVSNPLLAGDLNCPTCVLIRGALVGVVGGGVYPILLALPVNAGLASRYKSSPMPEKGNVIVFWKNLTTPIVRKINLCLQLCCWRATRPRMLWLVLKGKTHFRRPAGGSEDCRKAEKSQIFSEL</sequence>
<evidence type="ECO:0000256" key="6">
    <source>
        <dbReference type="SAM" id="Phobius"/>
    </source>
</evidence>
<organism evidence="7 8">
    <name type="scientific">Astyanax mexicanus</name>
    <name type="common">Blind cave fish</name>
    <name type="synonym">Astyanax fasciatus mexicanus</name>
    <dbReference type="NCBI Taxonomy" id="7994"/>
    <lineage>
        <taxon>Eukaryota</taxon>
        <taxon>Metazoa</taxon>
        <taxon>Chordata</taxon>
        <taxon>Craniata</taxon>
        <taxon>Vertebrata</taxon>
        <taxon>Euteleostomi</taxon>
        <taxon>Actinopterygii</taxon>
        <taxon>Neopterygii</taxon>
        <taxon>Teleostei</taxon>
        <taxon>Ostariophysi</taxon>
        <taxon>Characiformes</taxon>
        <taxon>Characoidei</taxon>
        <taxon>Acestrorhamphidae</taxon>
        <taxon>Acestrorhamphinae</taxon>
        <taxon>Astyanax</taxon>
    </lineage>
</organism>
<evidence type="ECO:0000256" key="5">
    <source>
        <dbReference type="ARBA" id="ARBA00023136"/>
    </source>
</evidence>
<feature type="transmembrane region" description="Helical" evidence="6">
    <location>
        <begin position="105"/>
        <end position="127"/>
    </location>
</feature>
<dbReference type="AlphaFoldDB" id="A0A8B9JHJ3"/>
<name>A0A8B9JHJ3_ASTMX</name>
<dbReference type="InterPro" id="IPR009801">
    <property type="entry name" value="TMEM126"/>
</dbReference>
<evidence type="ECO:0000256" key="1">
    <source>
        <dbReference type="ARBA" id="ARBA00004225"/>
    </source>
</evidence>
<evidence type="ECO:0000256" key="2">
    <source>
        <dbReference type="ARBA" id="ARBA00022692"/>
    </source>
</evidence>
<evidence type="ECO:0000256" key="3">
    <source>
        <dbReference type="ARBA" id="ARBA00022989"/>
    </source>
</evidence>
<dbReference type="Proteomes" id="UP000694621">
    <property type="component" value="Unplaced"/>
</dbReference>
<evidence type="ECO:0000256" key="4">
    <source>
        <dbReference type="ARBA" id="ARBA00023128"/>
    </source>
</evidence>
<protein>
    <submittedName>
        <fullName evidence="7">Transmembrane protein 126A</fullName>
    </submittedName>
</protein>
<keyword evidence="5 6" id="KW-0472">Membrane</keyword>
<keyword evidence="3 6" id="KW-1133">Transmembrane helix</keyword>
<dbReference type="GO" id="GO:0032981">
    <property type="term" value="P:mitochondrial respiratory chain complex I assembly"/>
    <property type="evidence" value="ECO:0007669"/>
    <property type="project" value="TreeGrafter"/>
</dbReference>
<evidence type="ECO:0000313" key="8">
    <source>
        <dbReference type="Proteomes" id="UP000694621"/>
    </source>
</evidence>
<keyword evidence="2 6" id="KW-0812">Transmembrane</keyword>